<dbReference type="Pfam" id="PF02416">
    <property type="entry name" value="TatA_B_E"/>
    <property type="match status" value="1"/>
</dbReference>
<keyword evidence="6" id="KW-0811">Translocation</keyword>
<evidence type="ECO:0000256" key="5">
    <source>
        <dbReference type="ARBA" id="ARBA00022989"/>
    </source>
</evidence>
<dbReference type="EMBL" id="NEXA01000098">
    <property type="protein sequence ID" value="PSN92920.1"/>
    <property type="molecule type" value="Genomic_DNA"/>
</dbReference>
<evidence type="ECO:0000256" key="4">
    <source>
        <dbReference type="ARBA" id="ARBA00022927"/>
    </source>
</evidence>
<evidence type="ECO:0000256" key="2">
    <source>
        <dbReference type="ARBA" id="ARBA00022448"/>
    </source>
</evidence>
<evidence type="ECO:0000256" key="3">
    <source>
        <dbReference type="ARBA" id="ARBA00022692"/>
    </source>
</evidence>
<dbReference type="Proteomes" id="UP000240838">
    <property type="component" value="Unassembled WGS sequence"/>
</dbReference>
<dbReference type="AlphaFoldDB" id="A0A2R6B2S4"/>
<dbReference type="InterPro" id="IPR003369">
    <property type="entry name" value="TatA/B/E"/>
</dbReference>
<proteinExistence type="predicted"/>
<keyword evidence="7 8" id="KW-0472">Membrane</keyword>
<accession>A0A2R6B2S4</accession>
<keyword evidence="4" id="KW-0653">Protein transport</keyword>
<comment type="subcellular location">
    <subcellularLocation>
        <location evidence="1">Membrane</location>
        <topology evidence="1">Single-pass membrane protein</topology>
    </subcellularLocation>
</comment>
<comment type="caution">
    <text evidence="9">The sequence shown here is derived from an EMBL/GenBank/DDBJ whole genome shotgun (WGS) entry which is preliminary data.</text>
</comment>
<gene>
    <name evidence="9" type="ORF">B9P99_03050</name>
</gene>
<reference evidence="9 10" key="1">
    <citation type="submission" date="2017-04" db="EMBL/GenBank/DDBJ databases">
        <title>Novel microbial lineages endemic to geothermal iron-oxide mats fill important gaps in the evolutionary history of Archaea.</title>
        <authorList>
            <person name="Jay Z.J."/>
            <person name="Beam J.P."/>
            <person name="Dlakic M."/>
            <person name="Rusch D.B."/>
            <person name="Kozubal M.A."/>
            <person name="Inskeep W.P."/>
        </authorList>
    </citation>
    <scope>NUCLEOTIDE SEQUENCE [LARGE SCALE GENOMIC DNA]</scope>
    <source>
        <strain evidence="9">OSP_B</strain>
    </source>
</reference>
<evidence type="ECO:0000313" key="10">
    <source>
        <dbReference type="Proteomes" id="UP000240838"/>
    </source>
</evidence>
<keyword evidence="2" id="KW-0813">Transport</keyword>
<evidence type="ECO:0000256" key="6">
    <source>
        <dbReference type="ARBA" id="ARBA00023010"/>
    </source>
</evidence>
<dbReference type="GO" id="GO:0016020">
    <property type="term" value="C:membrane"/>
    <property type="evidence" value="ECO:0007669"/>
    <property type="project" value="UniProtKB-ARBA"/>
</dbReference>
<dbReference type="GO" id="GO:0015031">
    <property type="term" value="P:protein transport"/>
    <property type="evidence" value="ECO:0007669"/>
    <property type="project" value="UniProtKB-KW"/>
</dbReference>
<evidence type="ECO:0000256" key="7">
    <source>
        <dbReference type="ARBA" id="ARBA00023136"/>
    </source>
</evidence>
<keyword evidence="3 8" id="KW-0812">Transmembrane</keyword>
<evidence type="ECO:0000256" key="1">
    <source>
        <dbReference type="ARBA" id="ARBA00004167"/>
    </source>
</evidence>
<evidence type="ECO:0000313" key="9">
    <source>
        <dbReference type="EMBL" id="PSN92920.1"/>
    </source>
</evidence>
<organism evidence="9 10">
    <name type="scientific">Candidatus Marsarchaeota G1 archaeon OSP_B</name>
    <dbReference type="NCBI Taxonomy" id="1978153"/>
    <lineage>
        <taxon>Archaea</taxon>
        <taxon>Candidatus Marsarchaeota</taxon>
        <taxon>Candidatus Marsarchaeota group 1</taxon>
    </lineage>
</organism>
<name>A0A2R6B2S4_9ARCH</name>
<feature type="non-terminal residue" evidence="9">
    <location>
        <position position="30"/>
    </location>
</feature>
<feature type="transmembrane region" description="Helical" evidence="8">
    <location>
        <begin position="6"/>
        <end position="25"/>
    </location>
</feature>
<sequence length="30" mass="3401">MLDSLWDWLIFIAVVLVLFGGANKIPELAR</sequence>
<evidence type="ECO:0000256" key="8">
    <source>
        <dbReference type="SAM" id="Phobius"/>
    </source>
</evidence>
<keyword evidence="5 8" id="KW-1133">Transmembrane helix</keyword>
<protein>
    <submittedName>
        <fullName evidence="9">Twin-arginine translocase TatA/TatE family subunit</fullName>
    </submittedName>
</protein>
<dbReference type="Gene3D" id="1.20.5.3310">
    <property type="match status" value="1"/>
</dbReference>